<dbReference type="GO" id="GO:0071528">
    <property type="term" value="P:tRNA re-export from nucleus"/>
    <property type="evidence" value="ECO:0007669"/>
    <property type="project" value="UniProtKB-UniRule"/>
</dbReference>
<evidence type="ECO:0000256" key="3">
    <source>
        <dbReference type="ARBA" id="ARBA00018928"/>
    </source>
</evidence>
<dbReference type="GO" id="GO:0005737">
    <property type="term" value="C:cytoplasm"/>
    <property type="evidence" value="ECO:0007669"/>
    <property type="project" value="UniProtKB-SubCell"/>
</dbReference>
<dbReference type="GO" id="GO:0016363">
    <property type="term" value="C:nuclear matrix"/>
    <property type="evidence" value="ECO:0007669"/>
    <property type="project" value="TreeGrafter"/>
</dbReference>
<dbReference type="GO" id="GO:0005643">
    <property type="term" value="C:nuclear pore"/>
    <property type="evidence" value="ECO:0007669"/>
    <property type="project" value="TreeGrafter"/>
</dbReference>
<evidence type="ECO:0000259" key="10">
    <source>
        <dbReference type="Pfam" id="PF08389"/>
    </source>
</evidence>
<dbReference type="InterPro" id="IPR016024">
    <property type="entry name" value="ARM-type_fold"/>
</dbReference>
<dbReference type="OMA" id="HEMFLFG"/>
<keyword evidence="4 9" id="KW-0813">Transport</keyword>
<dbReference type="PANTHER" id="PTHR15952">
    <property type="entry name" value="EXPORTIN-T/LOS1"/>
    <property type="match status" value="1"/>
</dbReference>
<sequence length="1084" mass="122163">MATPTLDQIAHAIAVAADPAQATLHPHALQFIADIQHNAHHTWHLALPLFVARNPDASKSYSPQTRFFALRVLDEFLDNRFDPLDDDAFNTLRQSLMSYVEAEYVSGPAEADAPFLRNKFSHTLTLFFLCTYIDQWPSFFDDLFTLIRSPVVDTPPTTSFNRHVSLLFFHIVLEISGEVADQTIKAARSWNMTRHQRDGRVRDAVRERDAPKINQAVLTIVAEAAERMVQLRKSEGPKKDLDALVEIVDWGIRTFGSYVGWIDISLTVTPTTVNLLFGMLADQSLPIRLATSLAILRVVSKGLKEPGDKLQLIKVLSLGQVLKALESKTRQQQIERGDDTDEGEEAYREALGRMLNALGLELMKLIEEPGTEEIRNEATSYLEQILPVMLRFMEDDYDDTASTVFPMLQVVLAMYKRERRAMGSPTDLLSDDRLDFLIDLLKVILAKLRWEEDSDPDDSDDDDAVEFHKMRKDLRTFLDAAVVIDQEHSTGAVQSFAMRTFHDYSDGVPLPWNDAELGVYLVYIYGEICRSGGKGRSAFVHAPPIDKNSRDRSNVDYSAFALTSLGTMLLAMVESGIVSYPNKHVSLQYFETIARYTDFFKVRKECILPALEAMMDARGLHNPDACMRSRLYYLFYKFIKENRQEIPIDLSSKIIDTMRDLLPIEAEMTPSDPEEGESDILGEIVRNSTFESQLYLFESAGILTSLNFKTPETQASLLLSLVKPLMNELSVNLRVVREKGWNKEDLDSLMPIVKIHHAIMALGNMAKGFPDYPTVIPEHYIMPPLEVFAEMAKAILECLEAMNVFKVIRDATRFAFARVLATAGPTVVNFVPPLMGNLLAHFEPSELVDFMTFIGLLIFRLNQAFYDVLDQLIGPLNLHITSLLSQPISGTDDERAHIETKKAYLALLNNIMAAKLQNVFTSERNSANFETLMESMLGQAEDLSDASSQKAAFAFFNKCVGVWGKPVGEGGGGGSDVDQEGLPGFDRFIYERIIPLAFRVASSPNFNLKDGQVVVTFQEICHLLQTIVNMRGQEGVTFFLTVFLPSQNWPGETAMEFVNKMQSKDPKVFRKYFMDLIRSSRRAS</sequence>
<evidence type="ECO:0000256" key="4">
    <source>
        <dbReference type="ARBA" id="ARBA00022448"/>
    </source>
</evidence>
<comment type="subcellular location">
    <subcellularLocation>
        <location evidence="1 9">Cytoplasm</location>
    </subcellularLocation>
    <subcellularLocation>
        <location evidence="9">Nucleus</location>
    </subcellularLocation>
    <text evidence="9">Shuttles between the nucleus and the cytoplasm.</text>
</comment>
<dbReference type="InterPro" id="IPR011989">
    <property type="entry name" value="ARM-like"/>
</dbReference>
<dbReference type="GeneID" id="18825749"/>
<dbReference type="PANTHER" id="PTHR15952:SF11">
    <property type="entry name" value="EXPORTIN-T"/>
    <property type="match status" value="1"/>
</dbReference>
<accession>K5X6D0</accession>
<dbReference type="HOGENOM" id="CLU_004414_0_0_1"/>
<feature type="domain" description="Exportin-1/Importin-beta-like" evidence="10">
    <location>
        <begin position="114"/>
        <end position="285"/>
    </location>
</feature>
<protein>
    <recommendedName>
        <fullName evidence="3 9">Exportin-T</fullName>
    </recommendedName>
    <alternativeName>
        <fullName evidence="9">Exportin(tRNA)</fullName>
    </alternativeName>
    <alternativeName>
        <fullName evidence="9">tRNA exportin</fullName>
    </alternativeName>
</protein>
<dbReference type="RefSeq" id="XP_007330557.1">
    <property type="nucleotide sequence ID" value="XM_007330495.1"/>
</dbReference>
<evidence type="ECO:0000256" key="2">
    <source>
        <dbReference type="ARBA" id="ARBA00009466"/>
    </source>
</evidence>
<dbReference type="InterPro" id="IPR045546">
    <property type="entry name" value="Exportin-T_C"/>
</dbReference>
<evidence type="ECO:0000256" key="5">
    <source>
        <dbReference type="ARBA" id="ARBA00022490"/>
    </source>
</evidence>
<dbReference type="Proteomes" id="UP000008493">
    <property type="component" value="Unassembled WGS sequence"/>
</dbReference>
<dbReference type="InterPro" id="IPR040017">
    <property type="entry name" value="XPOT"/>
</dbReference>
<organism evidence="12 13">
    <name type="scientific">Agaricus bisporus var. burnettii (strain JB137-S8 / ATCC MYA-4627 / FGSC 10392)</name>
    <name type="common">White button mushroom</name>
    <dbReference type="NCBI Taxonomy" id="597362"/>
    <lineage>
        <taxon>Eukaryota</taxon>
        <taxon>Fungi</taxon>
        <taxon>Dikarya</taxon>
        <taxon>Basidiomycota</taxon>
        <taxon>Agaricomycotina</taxon>
        <taxon>Agaricomycetes</taxon>
        <taxon>Agaricomycetidae</taxon>
        <taxon>Agaricales</taxon>
        <taxon>Agaricineae</taxon>
        <taxon>Agaricaceae</taxon>
        <taxon>Agaricus</taxon>
    </lineage>
</organism>
<keyword evidence="8 9" id="KW-0539">Nucleus</keyword>
<dbReference type="EMBL" id="JH971391">
    <property type="protein sequence ID" value="EKM78743.1"/>
    <property type="molecule type" value="Genomic_DNA"/>
</dbReference>
<dbReference type="KEGG" id="abp:AGABI1DRAFT121171"/>
<name>K5X6D0_AGABU</name>
<feature type="domain" description="Exportin-T C-terminal" evidence="11">
    <location>
        <begin position="373"/>
        <end position="1079"/>
    </location>
</feature>
<proteinExistence type="inferred from homology"/>
<evidence type="ECO:0000256" key="6">
    <source>
        <dbReference type="ARBA" id="ARBA00022555"/>
    </source>
</evidence>
<keyword evidence="6 9" id="KW-0820">tRNA-binding</keyword>
<evidence type="ECO:0000313" key="12">
    <source>
        <dbReference type="EMBL" id="EKM78743.1"/>
    </source>
</evidence>
<keyword evidence="5 9" id="KW-0963">Cytoplasm</keyword>
<evidence type="ECO:0000256" key="1">
    <source>
        <dbReference type="ARBA" id="ARBA00004496"/>
    </source>
</evidence>
<dbReference type="Gene3D" id="1.25.10.10">
    <property type="entry name" value="Leucine-rich Repeat Variant"/>
    <property type="match status" value="1"/>
</dbReference>
<dbReference type="Pfam" id="PF19282">
    <property type="entry name" value="Exportin-T"/>
    <property type="match status" value="1"/>
</dbReference>
<keyword evidence="7 9" id="KW-0694">RNA-binding</keyword>
<dbReference type="FunCoup" id="K5X6D0">
    <property type="interactions" value="707"/>
</dbReference>
<dbReference type="InterPro" id="IPR013598">
    <property type="entry name" value="Exportin-1/Importin-b-like"/>
</dbReference>
<comment type="function">
    <text evidence="9">tRNA nucleus export receptor which facilitates tRNA translocation across the nuclear pore complex.</text>
</comment>
<evidence type="ECO:0000256" key="9">
    <source>
        <dbReference type="RuleBase" id="RU366037"/>
    </source>
</evidence>
<gene>
    <name evidence="12" type="ORF">AGABI1DRAFT_121171</name>
</gene>
<evidence type="ECO:0000259" key="11">
    <source>
        <dbReference type="Pfam" id="PF19282"/>
    </source>
</evidence>
<dbReference type="InParanoid" id="K5X6D0"/>
<reference evidence="13" key="1">
    <citation type="journal article" date="2012" name="Proc. Natl. Acad. Sci. U.S.A.">
        <title>Genome sequence of the button mushroom Agaricus bisporus reveals mechanisms governing adaptation to a humic-rich ecological niche.</title>
        <authorList>
            <person name="Morin E."/>
            <person name="Kohler A."/>
            <person name="Baker A.R."/>
            <person name="Foulongne-Oriol M."/>
            <person name="Lombard V."/>
            <person name="Nagy L.G."/>
            <person name="Ohm R.A."/>
            <person name="Patyshakuliyeva A."/>
            <person name="Brun A."/>
            <person name="Aerts A.L."/>
            <person name="Bailey A.M."/>
            <person name="Billette C."/>
            <person name="Coutinho P.M."/>
            <person name="Deakin G."/>
            <person name="Doddapaneni H."/>
            <person name="Floudas D."/>
            <person name="Grimwood J."/>
            <person name="Hilden K."/>
            <person name="Kuees U."/>
            <person name="LaButti K.M."/>
            <person name="Lapidus A."/>
            <person name="Lindquist E.A."/>
            <person name="Lucas S.M."/>
            <person name="Murat C."/>
            <person name="Riley R.W."/>
            <person name="Salamov A.A."/>
            <person name="Schmutz J."/>
            <person name="Subramanian V."/>
            <person name="Woesten H.A.B."/>
            <person name="Xu J."/>
            <person name="Eastwood D.C."/>
            <person name="Foster G.D."/>
            <person name="Sonnenberg A.S."/>
            <person name="Cullen D."/>
            <person name="de Vries R.P."/>
            <person name="Lundell T."/>
            <person name="Hibbett D.S."/>
            <person name="Henrissat B."/>
            <person name="Burton K.S."/>
            <person name="Kerrigan R.W."/>
            <person name="Challen M.P."/>
            <person name="Grigoriev I.V."/>
            <person name="Martin F."/>
        </authorList>
    </citation>
    <scope>NUCLEOTIDE SEQUENCE [LARGE SCALE GENOMIC DNA]</scope>
    <source>
        <strain evidence="13">JB137-S8 / ATCC MYA-4627 / FGSC 10392</strain>
    </source>
</reference>
<evidence type="ECO:0000256" key="8">
    <source>
        <dbReference type="ARBA" id="ARBA00023242"/>
    </source>
</evidence>
<evidence type="ECO:0000313" key="13">
    <source>
        <dbReference type="Proteomes" id="UP000008493"/>
    </source>
</evidence>
<comment type="similarity">
    <text evidence="2 9">Belongs to the exportin family.</text>
</comment>
<dbReference type="STRING" id="597362.K5X6D0"/>
<evidence type="ECO:0000256" key="7">
    <source>
        <dbReference type="ARBA" id="ARBA00022884"/>
    </source>
</evidence>
<dbReference type="GO" id="GO:0000049">
    <property type="term" value="F:tRNA binding"/>
    <property type="evidence" value="ECO:0007669"/>
    <property type="project" value="UniProtKB-UniRule"/>
</dbReference>
<dbReference type="eggNOG" id="KOG2021">
    <property type="taxonomic scope" value="Eukaryota"/>
</dbReference>
<keyword evidence="13" id="KW-1185">Reference proteome</keyword>
<dbReference type="AlphaFoldDB" id="K5X6D0"/>
<dbReference type="SUPFAM" id="SSF48371">
    <property type="entry name" value="ARM repeat"/>
    <property type="match status" value="1"/>
</dbReference>
<dbReference type="Pfam" id="PF08389">
    <property type="entry name" value="Xpo1"/>
    <property type="match status" value="1"/>
</dbReference>
<dbReference type="GO" id="GO:0031267">
    <property type="term" value="F:small GTPase binding"/>
    <property type="evidence" value="ECO:0007669"/>
    <property type="project" value="InterPro"/>
</dbReference>
<dbReference type="OrthoDB" id="26399at2759"/>